<gene>
    <name evidence="1" type="ORF">RchiOBHm_Chr3g0477351</name>
</gene>
<reference evidence="1 2" key="1">
    <citation type="journal article" date="2018" name="Nat. Genet.">
        <title>The Rosa genome provides new insights in the design of modern roses.</title>
        <authorList>
            <person name="Bendahmane M."/>
        </authorList>
    </citation>
    <scope>NUCLEOTIDE SEQUENCE [LARGE SCALE GENOMIC DNA]</scope>
    <source>
        <strain evidence="2">cv. Old Blush</strain>
    </source>
</reference>
<proteinExistence type="predicted"/>
<evidence type="ECO:0000313" key="2">
    <source>
        <dbReference type="Proteomes" id="UP000238479"/>
    </source>
</evidence>
<sequence length="56" mass="6331">MHIPKTLSQTHMCIGAFHILALRDTGAVNRAPHVTFLKPYFPRGDSKLLSPTTRMR</sequence>
<keyword evidence="2" id="KW-1185">Reference proteome</keyword>
<evidence type="ECO:0000313" key="1">
    <source>
        <dbReference type="EMBL" id="PRQ44266.1"/>
    </source>
</evidence>
<accession>A0A2P6RCW8</accession>
<dbReference type="AlphaFoldDB" id="A0A2P6RCW8"/>
<protein>
    <submittedName>
        <fullName evidence="1">Uncharacterized protein</fullName>
    </submittedName>
</protein>
<organism evidence="1 2">
    <name type="scientific">Rosa chinensis</name>
    <name type="common">China rose</name>
    <dbReference type="NCBI Taxonomy" id="74649"/>
    <lineage>
        <taxon>Eukaryota</taxon>
        <taxon>Viridiplantae</taxon>
        <taxon>Streptophyta</taxon>
        <taxon>Embryophyta</taxon>
        <taxon>Tracheophyta</taxon>
        <taxon>Spermatophyta</taxon>
        <taxon>Magnoliopsida</taxon>
        <taxon>eudicotyledons</taxon>
        <taxon>Gunneridae</taxon>
        <taxon>Pentapetalae</taxon>
        <taxon>rosids</taxon>
        <taxon>fabids</taxon>
        <taxon>Rosales</taxon>
        <taxon>Rosaceae</taxon>
        <taxon>Rosoideae</taxon>
        <taxon>Rosoideae incertae sedis</taxon>
        <taxon>Rosa</taxon>
    </lineage>
</organism>
<dbReference type="Gramene" id="PRQ44266">
    <property type="protein sequence ID" value="PRQ44266"/>
    <property type="gene ID" value="RchiOBHm_Chr3g0477351"/>
</dbReference>
<dbReference type="Proteomes" id="UP000238479">
    <property type="component" value="Chromosome 3"/>
</dbReference>
<dbReference type="EMBL" id="PDCK01000041">
    <property type="protein sequence ID" value="PRQ44266.1"/>
    <property type="molecule type" value="Genomic_DNA"/>
</dbReference>
<comment type="caution">
    <text evidence="1">The sequence shown here is derived from an EMBL/GenBank/DDBJ whole genome shotgun (WGS) entry which is preliminary data.</text>
</comment>
<name>A0A2P6RCW8_ROSCH</name>